<proteinExistence type="predicted"/>
<gene>
    <name evidence="1" type="ORF">OS493_036976</name>
</gene>
<comment type="caution">
    <text evidence="1">The sequence shown here is derived from an EMBL/GenBank/DDBJ whole genome shotgun (WGS) entry which is preliminary data.</text>
</comment>
<dbReference type="AlphaFoldDB" id="A0A9W9Z8S3"/>
<feature type="non-terminal residue" evidence="1">
    <location>
        <position position="1"/>
    </location>
</feature>
<name>A0A9W9Z8S3_9CNID</name>
<evidence type="ECO:0000313" key="2">
    <source>
        <dbReference type="Proteomes" id="UP001163046"/>
    </source>
</evidence>
<reference evidence="1" key="1">
    <citation type="submission" date="2023-01" db="EMBL/GenBank/DDBJ databases">
        <title>Genome assembly of the deep-sea coral Lophelia pertusa.</title>
        <authorList>
            <person name="Herrera S."/>
            <person name="Cordes E."/>
        </authorList>
    </citation>
    <scope>NUCLEOTIDE SEQUENCE</scope>
    <source>
        <strain evidence="1">USNM1676648</strain>
        <tissue evidence="1">Polyp</tissue>
    </source>
</reference>
<accession>A0A9W9Z8S3</accession>
<dbReference type="EMBL" id="MU826415">
    <property type="protein sequence ID" value="KAJ7376088.1"/>
    <property type="molecule type" value="Genomic_DNA"/>
</dbReference>
<dbReference type="Proteomes" id="UP001163046">
    <property type="component" value="Unassembled WGS sequence"/>
</dbReference>
<sequence length="54" mass="5969">VHQDSPEANEVIDEAYPLSTSAELSKKCTLVSWCEGTLHRFVTGWLAYLSGTVQ</sequence>
<protein>
    <submittedName>
        <fullName evidence="1">Uncharacterized protein</fullName>
    </submittedName>
</protein>
<keyword evidence="2" id="KW-1185">Reference proteome</keyword>
<organism evidence="1 2">
    <name type="scientific">Desmophyllum pertusum</name>
    <dbReference type="NCBI Taxonomy" id="174260"/>
    <lineage>
        <taxon>Eukaryota</taxon>
        <taxon>Metazoa</taxon>
        <taxon>Cnidaria</taxon>
        <taxon>Anthozoa</taxon>
        <taxon>Hexacorallia</taxon>
        <taxon>Scleractinia</taxon>
        <taxon>Caryophylliina</taxon>
        <taxon>Caryophylliidae</taxon>
        <taxon>Desmophyllum</taxon>
    </lineage>
</organism>
<evidence type="ECO:0000313" key="1">
    <source>
        <dbReference type="EMBL" id="KAJ7376088.1"/>
    </source>
</evidence>
<feature type="non-terminal residue" evidence="1">
    <location>
        <position position="54"/>
    </location>
</feature>